<dbReference type="EMBL" id="JAOWRF010000302">
    <property type="protein sequence ID" value="MCV3216021.1"/>
    <property type="molecule type" value="Genomic_DNA"/>
</dbReference>
<protein>
    <recommendedName>
        <fullName evidence="3">KGK family protein</fullName>
    </recommendedName>
</protein>
<proteinExistence type="predicted"/>
<dbReference type="RefSeq" id="WP_263747666.1">
    <property type="nucleotide sequence ID" value="NZ_JAOWRF010000302.1"/>
</dbReference>
<evidence type="ECO:0008006" key="3">
    <source>
        <dbReference type="Google" id="ProtNLM"/>
    </source>
</evidence>
<comment type="caution">
    <text evidence="1">The sequence shown here is derived from an EMBL/GenBank/DDBJ whole genome shotgun (WGS) entry which is preliminary data.</text>
</comment>
<sequence>MSAIAFWLQEGTLLVPGGNLEMALTEDLIVNLDKDDVVTVQKNLSFLGASTFTVEEAGNKLAEFVENRANIAAQVWKGDGIRCRVLKVGNGQWKEGRVRISLEFIPDEEEIEQEAELIKEIEPEEVVPLKELSPLDEFRQQR</sequence>
<organism evidence="1 2">
    <name type="scientific">Plectonema radiosum NIES-515</name>
    <dbReference type="NCBI Taxonomy" id="2986073"/>
    <lineage>
        <taxon>Bacteria</taxon>
        <taxon>Bacillati</taxon>
        <taxon>Cyanobacteriota</taxon>
        <taxon>Cyanophyceae</taxon>
        <taxon>Oscillatoriophycideae</taxon>
        <taxon>Oscillatoriales</taxon>
        <taxon>Microcoleaceae</taxon>
        <taxon>Plectonema</taxon>
    </lineage>
</organism>
<dbReference type="InterPro" id="IPR014971">
    <property type="entry name" value="KGK"/>
</dbReference>
<reference evidence="1 2" key="1">
    <citation type="submission" date="2022-10" db="EMBL/GenBank/DDBJ databases">
        <title>Identification of biosynthetic pathway for the production of the potent trypsin inhibitor radiosumin.</title>
        <authorList>
            <person name="Fewer D.P."/>
            <person name="Delbaje E."/>
            <person name="Ouyang X."/>
            <person name="Agostino P.D."/>
            <person name="Wahlsten M."/>
            <person name="Jokela J."/>
            <person name="Permi P."/>
            <person name="Haapaniemi E."/>
            <person name="Koistinen H."/>
        </authorList>
    </citation>
    <scope>NUCLEOTIDE SEQUENCE [LARGE SCALE GENOMIC DNA]</scope>
    <source>
        <strain evidence="1 2">NIES-515</strain>
    </source>
</reference>
<name>A0ABT3B3R4_9CYAN</name>
<evidence type="ECO:0000313" key="1">
    <source>
        <dbReference type="EMBL" id="MCV3216021.1"/>
    </source>
</evidence>
<accession>A0ABT3B3R4</accession>
<gene>
    <name evidence="1" type="ORF">OGM63_21335</name>
</gene>
<keyword evidence="2" id="KW-1185">Reference proteome</keyword>
<dbReference type="Proteomes" id="UP001526143">
    <property type="component" value="Unassembled WGS sequence"/>
</dbReference>
<dbReference type="Pfam" id="PF08872">
    <property type="entry name" value="KGK"/>
    <property type="match status" value="1"/>
</dbReference>
<evidence type="ECO:0000313" key="2">
    <source>
        <dbReference type="Proteomes" id="UP001526143"/>
    </source>
</evidence>